<dbReference type="AlphaFoldDB" id="A0A317Q4L1"/>
<evidence type="ECO:0000313" key="8">
    <source>
        <dbReference type="EMBL" id="PWW11544.1"/>
    </source>
</evidence>
<dbReference type="OrthoDB" id="8046861at2"/>
<proteinExistence type="predicted"/>
<evidence type="ECO:0000313" key="9">
    <source>
        <dbReference type="Proteomes" id="UP000246744"/>
    </source>
</evidence>
<dbReference type="Proteomes" id="UP000246744">
    <property type="component" value="Unassembled WGS sequence"/>
</dbReference>
<feature type="transmembrane region" description="Helical" evidence="7">
    <location>
        <begin position="78"/>
        <end position="98"/>
    </location>
</feature>
<dbReference type="PANTHER" id="PTHR30250:SF11">
    <property type="entry name" value="O-ANTIGEN TRANSPORTER-RELATED"/>
    <property type="match status" value="1"/>
</dbReference>
<feature type="transmembrane region" description="Helical" evidence="7">
    <location>
        <begin position="173"/>
        <end position="195"/>
    </location>
</feature>
<comment type="subcellular location">
    <subcellularLocation>
        <location evidence="1">Cell membrane</location>
        <topology evidence="1">Multi-pass membrane protein</topology>
    </subcellularLocation>
</comment>
<feature type="transmembrane region" description="Helical" evidence="7">
    <location>
        <begin position="146"/>
        <end position="167"/>
    </location>
</feature>
<evidence type="ECO:0000256" key="7">
    <source>
        <dbReference type="SAM" id="Phobius"/>
    </source>
</evidence>
<organism evidence="8 9">
    <name type="scientific">Mangrovibacter plantisponsor</name>
    <dbReference type="NCBI Taxonomy" id="451513"/>
    <lineage>
        <taxon>Bacteria</taxon>
        <taxon>Pseudomonadati</taxon>
        <taxon>Pseudomonadota</taxon>
        <taxon>Gammaproteobacteria</taxon>
        <taxon>Enterobacterales</taxon>
        <taxon>Enterobacteriaceae</taxon>
        <taxon>Mangrovibacter</taxon>
    </lineage>
</organism>
<feature type="transmembrane region" description="Helical" evidence="7">
    <location>
        <begin position="216"/>
        <end position="234"/>
    </location>
</feature>
<sequence length="424" mass="48940">MLDIKAKNILFNRSLLMVGVRGATLASKFIFITFLAKFSSYDVLALYSLITVTVSYLLYILGFDFYTYSSREILKAGFELSASYLYNQFTFYLLMYFATIPVVLIFFFAGVLPFTILPLFFITLISEHLSQELMRVLVLSKNPFKANLQLFIRSSLWIYLYMAYSYLHADYSIKVMLVMWFSANIIAIVMFMPVFTRVNWSSLRCKIDWAWVYKGVKIAIPLLCATLMLRGIYISDRYILKFTSTTSVLAVYSFYSNIANALIAFVDAAVIMHYYPLIVESFQNKNVEKYITSIISFKKKIISIGISIMVVLSLCMPFVCKVLGKNDFIEHIGIFYILLTSSFFYCYGLVYHYELYARGKDWLIVISTGLSFIFCIILQYIMAIYFEGVGVSLSVLFTSLLLLFIKKIMIARVKRNESEIYCGL</sequence>
<keyword evidence="5 7" id="KW-0472">Membrane</keyword>
<feature type="transmembrane region" description="Helical" evidence="7">
    <location>
        <begin position="15"/>
        <end position="38"/>
    </location>
</feature>
<gene>
    <name evidence="8" type="ORF">DES37_102150</name>
</gene>
<feature type="transmembrane region" description="Helical" evidence="7">
    <location>
        <begin position="388"/>
        <end position="405"/>
    </location>
</feature>
<name>A0A317Q4L1_9ENTR</name>
<dbReference type="EMBL" id="QGTS01000002">
    <property type="protein sequence ID" value="PWW11544.1"/>
    <property type="molecule type" value="Genomic_DNA"/>
</dbReference>
<protein>
    <recommendedName>
        <fullName evidence="6">Putative O-antigen transporter</fullName>
    </recommendedName>
</protein>
<accession>A0A317Q4L1</accession>
<feature type="transmembrane region" description="Helical" evidence="7">
    <location>
        <begin position="300"/>
        <end position="319"/>
    </location>
</feature>
<feature type="transmembrane region" description="Helical" evidence="7">
    <location>
        <begin position="331"/>
        <end position="350"/>
    </location>
</feature>
<evidence type="ECO:0000256" key="5">
    <source>
        <dbReference type="ARBA" id="ARBA00023136"/>
    </source>
</evidence>
<feature type="transmembrane region" description="Helical" evidence="7">
    <location>
        <begin position="362"/>
        <end position="382"/>
    </location>
</feature>
<dbReference type="InterPro" id="IPR050833">
    <property type="entry name" value="Poly_Biosynth_Transport"/>
</dbReference>
<dbReference type="PANTHER" id="PTHR30250">
    <property type="entry name" value="PST FAMILY PREDICTED COLANIC ACID TRANSPORTER"/>
    <property type="match status" value="1"/>
</dbReference>
<keyword evidence="2" id="KW-1003">Cell membrane</keyword>
<keyword evidence="9" id="KW-1185">Reference proteome</keyword>
<comment type="caution">
    <text evidence="8">The sequence shown here is derived from an EMBL/GenBank/DDBJ whole genome shotgun (WGS) entry which is preliminary data.</text>
</comment>
<dbReference type="RefSeq" id="WP_110024851.1">
    <property type="nucleotide sequence ID" value="NZ_QGTS01000002.1"/>
</dbReference>
<keyword evidence="4 7" id="KW-1133">Transmembrane helix</keyword>
<feature type="transmembrane region" description="Helical" evidence="7">
    <location>
        <begin position="104"/>
        <end position="125"/>
    </location>
</feature>
<evidence type="ECO:0000256" key="1">
    <source>
        <dbReference type="ARBA" id="ARBA00004651"/>
    </source>
</evidence>
<keyword evidence="3 7" id="KW-0812">Transmembrane</keyword>
<dbReference type="GO" id="GO:0005886">
    <property type="term" value="C:plasma membrane"/>
    <property type="evidence" value="ECO:0007669"/>
    <property type="project" value="UniProtKB-SubCell"/>
</dbReference>
<evidence type="ECO:0000256" key="4">
    <source>
        <dbReference type="ARBA" id="ARBA00022989"/>
    </source>
</evidence>
<reference evidence="8 9" key="1">
    <citation type="submission" date="2018-05" db="EMBL/GenBank/DDBJ databases">
        <title>Genomic Encyclopedia of Type Strains, Phase IV (KMG-IV): sequencing the most valuable type-strain genomes for metagenomic binning, comparative biology and taxonomic classification.</title>
        <authorList>
            <person name="Goeker M."/>
        </authorList>
    </citation>
    <scope>NUCLEOTIDE SEQUENCE [LARGE SCALE GENOMIC DNA]</scope>
    <source>
        <strain evidence="8 9">DSM 19579</strain>
    </source>
</reference>
<feature type="transmembrane region" description="Helical" evidence="7">
    <location>
        <begin position="44"/>
        <end position="66"/>
    </location>
</feature>
<evidence type="ECO:0000256" key="3">
    <source>
        <dbReference type="ARBA" id="ARBA00022692"/>
    </source>
</evidence>
<evidence type="ECO:0000256" key="6">
    <source>
        <dbReference type="ARBA" id="ARBA00049738"/>
    </source>
</evidence>
<feature type="transmembrane region" description="Helical" evidence="7">
    <location>
        <begin position="254"/>
        <end position="279"/>
    </location>
</feature>
<evidence type="ECO:0000256" key="2">
    <source>
        <dbReference type="ARBA" id="ARBA00022475"/>
    </source>
</evidence>